<proteinExistence type="predicted"/>
<evidence type="ECO:0008006" key="3">
    <source>
        <dbReference type="Google" id="ProtNLM"/>
    </source>
</evidence>
<keyword evidence="2" id="KW-1185">Reference proteome</keyword>
<dbReference type="Proteomes" id="UP000223561">
    <property type="component" value="Segment"/>
</dbReference>
<dbReference type="NCBIfam" id="TIGR01725">
    <property type="entry name" value="phge_HK97_gp10"/>
    <property type="match status" value="1"/>
</dbReference>
<dbReference type="EMBL" id="KX232515">
    <property type="protein sequence ID" value="APW79857.1"/>
    <property type="molecule type" value="Genomic_DNA"/>
</dbReference>
<evidence type="ECO:0000313" key="2">
    <source>
        <dbReference type="Proteomes" id="UP000223561"/>
    </source>
</evidence>
<dbReference type="RefSeq" id="YP_009830970.1">
    <property type="nucleotide sequence ID" value="NC_048644.1"/>
</dbReference>
<reference evidence="1 2" key="1">
    <citation type="submission" date="2016-05" db="EMBL/GenBank/DDBJ databases">
        <title>Emergence and spread of a new Community-Genotype Methicillin-Resistant Staphylococcus aureus clone in Colombia.</title>
        <authorList>
            <person name="Escobar-Perez J."/>
            <person name="Reyes N."/>
            <person name="Marquez-Ortiz A."/>
            <person name="Rebollo J."/>
            <person name="Pinzon H."/>
            <person name="Tovar C."/>
            <person name="Moreno J.C."/>
            <person name="Corredor Z.R."/>
            <person name="Castro B.C."/>
            <person name="Moncada M.G."/>
            <person name="Vanegas N.G."/>
        </authorList>
    </citation>
    <scope>NUCLEOTIDE SEQUENCE [LARGE SCALE GENOMIC DNA]</scope>
</reference>
<accession>A0A1P8L6C1</accession>
<evidence type="ECO:0000313" key="1">
    <source>
        <dbReference type="EMBL" id="APW79857.1"/>
    </source>
</evidence>
<dbReference type="InterPro" id="IPR010064">
    <property type="entry name" value="HK97-gp10_tail"/>
</dbReference>
<organism evidence="1 2">
    <name type="scientific">Staphylococcus phage 3 AJ-2017</name>
    <dbReference type="NCBI Taxonomy" id="1934428"/>
    <lineage>
        <taxon>Viruses</taxon>
        <taxon>Duplodnaviria</taxon>
        <taxon>Heunggongvirae</taxon>
        <taxon>Uroviricota</taxon>
        <taxon>Caudoviricetes</taxon>
        <taxon>Bronfenbrennervirinae</taxon>
        <taxon>Peeveelvirus</taxon>
        <taxon>Peeveelvirus pv3AJ2017</taxon>
    </lineage>
</organism>
<dbReference type="GeneID" id="55600906"/>
<protein>
    <recommendedName>
        <fullName evidence="3">HK97 gp10 family phage protein</fullName>
    </recommendedName>
</protein>
<sequence length="125" mass="13912">MGARIESNNIEQGLKNAVLKMNLNSNVIVKAGAMSLVPLLKSNTPFANTKKHARDHIAVSNVKTDRHTSEKIVTIGYAKGVSHRIHATEFGTMYQKPQLFITKTEKKGKNKVLKTMLDTAKRLQK</sequence>
<name>A0A1P8L6C1_9CAUD</name>
<dbReference type="KEGG" id="vg:55600906"/>